<dbReference type="InterPro" id="IPR005149">
    <property type="entry name" value="Tscrpt_reg_PadR_N"/>
</dbReference>
<dbReference type="InterPro" id="IPR036388">
    <property type="entry name" value="WH-like_DNA-bd_sf"/>
</dbReference>
<dbReference type="Pfam" id="PF03551">
    <property type="entry name" value="PadR"/>
    <property type="match status" value="1"/>
</dbReference>
<evidence type="ECO:0000313" key="4">
    <source>
        <dbReference type="Proteomes" id="UP001597347"/>
    </source>
</evidence>
<gene>
    <name evidence="3" type="ORF">ACFSBI_03970</name>
</gene>
<feature type="domain" description="Transcription regulator PadR N-terminal" evidence="2">
    <location>
        <begin position="45"/>
        <end position="112"/>
    </location>
</feature>
<name>A0ABW4LC27_9MICO</name>
<protein>
    <submittedName>
        <fullName evidence="3">PadR family transcriptional regulator</fullName>
    </submittedName>
</protein>
<dbReference type="PANTHER" id="PTHR43252:SF2">
    <property type="entry name" value="TRANSCRIPTION REGULATOR, PADR-LIKE FAMILY"/>
    <property type="match status" value="1"/>
</dbReference>
<reference evidence="4" key="1">
    <citation type="journal article" date="2019" name="Int. J. Syst. Evol. Microbiol.">
        <title>The Global Catalogue of Microorganisms (GCM) 10K type strain sequencing project: providing services to taxonomists for standard genome sequencing and annotation.</title>
        <authorList>
            <consortium name="The Broad Institute Genomics Platform"/>
            <consortium name="The Broad Institute Genome Sequencing Center for Infectious Disease"/>
            <person name="Wu L."/>
            <person name="Ma J."/>
        </authorList>
    </citation>
    <scope>NUCLEOTIDE SEQUENCE [LARGE SCALE GENOMIC DNA]</scope>
    <source>
        <strain evidence="4">CGMCC 1.12471</strain>
    </source>
</reference>
<dbReference type="EMBL" id="JBHUEA010000004">
    <property type="protein sequence ID" value="MFD1720694.1"/>
    <property type="molecule type" value="Genomic_DNA"/>
</dbReference>
<sequence length="190" mass="19389">MVDGTSGNSVVERGLQTAREVLDRFRAGADERVVGDAQRDVRGDVLTVLAEQPSNGYRVVRVLADRADGGSAPGAGDVYPVLQLLADEGLATAEELDGRRVWTLTDAGRAAADAARDRAAAGPATGTSTRRGPFDGAGAVAGAGSTARAVAQLGQAAALAAQTGSRDQVAEVVAVIDEARRRIVSILARG</sequence>
<dbReference type="SUPFAM" id="SSF46785">
    <property type="entry name" value="Winged helix' DNA-binding domain"/>
    <property type="match status" value="1"/>
</dbReference>
<proteinExistence type="predicted"/>
<comment type="caution">
    <text evidence="3">The sequence shown here is derived from an EMBL/GenBank/DDBJ whole genome shotgun (WGS) entry which is preliminary data.</text>
</comment>
<dbReference type="Proteomes" id="UP001597347">
    <property type="component" value="Unassembled WGS sequence"/>
</dbReference>
<evidence type="ECO:0000259" key="2">
    <source>
        <dbReference type="Pfam" id="PF03551"/>
    </source>
</evidence>
<organism evidence="3 4">
    <name type="scientific">Amnibacterium endophyticum</name>
    <dbReference type="NCBI Taxonomy" id="2109337"/>
    <lineage>
        <taxon>Bacteria</taxon>
        <taxon>Bacillati</taxon>
        <taxon>Actinomycetota</taxon>
        <taxon>Actinomycetes</taxon>
        <taxon>Micrococcales</taxon>
        <taxon>Microbacteriaceae</taxon>
        <taxon>Amnibacterium</taxon>
    </lineage>
</organism>
<dbReference type="PANTHER" id="PTHR43252">
    <property type="entry name" value="TRANSCRIPTIONAL REGULATOR YQJI"/>
    <property type="match status" value="1"/>
</dbReference>
<dbReference type="RefSeq" id="WP_377932263.1">
    <property type="nucleotide sequence ID" value="NZ_JBHUEA010000004.1"/>
</dbReference>
<evidence type="ECO:0000313" key="3">
    <source>
        <dbReference type="EMBL" id="MFD1720694.1"/>
    </source>
</evidence>
<evidence type="ECO:0000256" key="1">
    <source>
        <dbReference type="SAM" id="MobiDB-lite"/>
    </source>
</evidence>
<dbReference type="InterPro" id="IPR036390">
    <property type="entry name" value="WH_DNA-bd_sf"/>
</dbReference>
<keyword evidence="4" id="KW-1185">Reference proteome</keyword>
<accession>A0ABW4LC27</accession>
<dbReference type="Gene3D" id="1.10.10.10">
    <property type="entry name" value="Winged helix-like DNA-binding domain superfamily/Winged helix DNA-binding domain"/>
    <property type="match status" value="1"/>
</dbReference>
<feature type="region of interest" description="Disordered" evidence="1">
    <location>
        <begin position="114"/>
        <end position="135"/>
    </location>
</feature>